<evidence type="ECO:0000256" key="1">
    <source>
        <dbReference type="SAM" id="SignalP"/>
    </source>
</evidence>
<keyword evidence="1" id="KW-0732">Signal</keyword>
<comment type="caution">
    <text evidence="2">The sequence shown here is derived from an EMBL/GenBank/DDBJ whole genome shotgun (WGS) entry which is preliminary data.</text>
</comment>
<dbReference type="AlphaFoldDB" id="A0A2C7A3L2"/>
<accession>A0A2C7A3L2</accession>
<dbReference type="PROSITE" id="PS51257">
    <property type="entry name" value="PROKAR_LIPOPROTEIN"/>
    <property type="match status" value="1"/>
</dbReference>
<name>A0A2C7A3L2_9PROT</name>
<evidence type="ECO:0000313" key="3">
    <source>
        <dbReference type="Proteomes" id="UP000223527"/>
    </source>
</evidence>
<dbReference type="Proteomes" id="UP000223527">
    <property type="component" value="Unassembled WGS sequence"/>
</dbReference>
<evidence type="ECO:0000313" key="2">
    <source>
        <dbReference type="EMBL" id="PHK92930.1"/>
    </source>
</evidence>
<gene>
    <name evidence="2" type="ORF">CR162_21265</name>
</gene>
<reference evidence="2 3" key="1">
    <citation type="submission" date="2017-10" db="EMBL/GenBank/DDBJ databases">
        <authorList>
            <person name="Banno H."/>
            <person name="Chua N.-H."/>
        </authorList>
    </citation>
    <scope>NUCLEOTIDE SEQUENCE [LARGE SCALE GENOMIC DNA]</scope>
    <source>
        <strain evidence="2 3">YW11</strain>
    </source>
</reference>
<feature type="signal peptide" evidence="1">
    <location>
        <begin position="1"/>
        <end position="24"/>
    </location>
</feature>
<proteinExistence type="predicted"/>
<sequence>MPAAKTPRLALLLLSLLLLLAACASNSEPVMVPQLVETPRLSPSQVEGFRCPEVSIGQPGTIGELEELAVTLASELVACRRRNEALIGLVNR</sequence>
<feature type="chain" id="PRO_5012654653" evidence="1">
    <location>
        <begin position="25"/>
        <end position="92"/>
    </location>
</feature>
<dbReference type="EMBL" id="PDNU01000084">
    <property type="protein sequence ID" value="PHK92930.1"/>
    <property type="molecule type" value="Genomic_DNA"/>
</dbReference>
<protein>
    <submittedName>
        <fullName evidence="2">Uncharacterized protein</fullName>
    </submittedName>
</protein>
<keyword evidence="3" id="KW-1185">Reference proteome</keyword>
<organism evidence="2 3">
    <name type="scientific">Teichococcus rhizosphaerae</name>
    <dbReference type="NCBI Taxonomy" id="1335062"/>
    <lineage>
        <taxon>Bacteria</taxon>
        <taxon>Pseudomonadati</taxon>
        <taxon>Pseudomonadota</taxon>
        <taxon>Alphaproteobacteria</taxon>
        <taxon>Acetobacterales</taxon>
        <taxon>Roseomonadaceae</taxon>
        <taxon>Roseomonas</taxon>
    </lineage>
</organism>